<organism evidence="9">
    <name type="scientific">marine sediment metagenome</name>
    <dbReference type="NCBI Taxonomy" id="412755"/>
    <lineage>
        <taxon>unclassified sequences</taxon>
        <taxon>metagenomes</taxon>
        <taxon>ecological metagenomes</taxon>
    </lineage>
</organism>
<comment type="caution">
    <text evidence="9">The sequence shown here is derived from an EMBL/GenBank/DDBJ whole genome shotgun (WGS) entry which is preliminary data.</text>
</comment>
<dbReference type="Pfam" id="PF00133">
    <property type="entry name" value="tRNA-synt_1"/>
    <property type="match status" value="1"/>
</dbReference>
<dbReference type="FunFam" id="1.10.730.10:FF:000002">
    <property type="entry name" value="Leucine--tRNA ligase"/>
    <property type="match status" value="1"/>
</dbReference>
<dbReference type="SUPFAM" id="SSF52374">
    <property type="entry name" value="Nucleotidylyl transferase"/>
    <property type="match status" value="1"/>
</dbReference>
<dbReference type="PRINTS" id="PR00985">
    <property type="entry name" value="TRNASYNTHLEU"/>
</dbReference>
<protein>
    <recommendedName>
        <fullName evidence="2">leucine--tRNA ligase</fullName>
        <ecNumber evidence="2">6.1.1.4</ecNumber>
    </recommendedName>
</protein>
<dbReference type="GO" id="GO:0005829">
    <property type="term" value="C:cytosol"/>
    <property type="evidence" value="ECO:0007669"/>
    <property type="project" value="TreeGrafter"/>
</dbReference>
<dbReference type="GO" id="GO:0005524">
    <property type="term" value="F:ATP binding"/>
    <property type="evidence" value="ECO:0007669"/>
    <property type="project" value="UniProtKB-KW"/>
</dbReference>
<evidence type="ECO:0000256" key="7">
    <source>
        <dbReference type="ARBA" id="ARBA00023146"/>
    </source>
</evidence>
<gene>
    <name evidence="9" type="ORF">S06H3_56208</name>
</gene>
<evidence type="ECO:0000256" key="3">
    <source>
        <dbReference type="ARBA" id="ARBA00022598"/>
    </source>
</evidence>
<comment type="similarity">
    <text evidence="1">Belongs to the class-I aminoacyl-tRNA synthetase family.</text>
</comment>
<dbReference type="PANTHER" id="PTHR43740">
    <property type="entry name" value="LEUCYL-TRNA SYNTHETASE"/>
    <property type="match status" value="1"/>
</dbReference>
<evidence type="ECO:0000313" key="9">
    <source>
        <dbReference type="EMBL" id="GAI50849.1"/>
    </source>
</evidence>
<keyword evidence="7" id="KW-0030">Aminoacyl-tRNA synthetase</keyword>
<keyword evidence="5" id="KW-0067">ATP-binding</keyword>
<feature type="non-terminal residue" evidence="9">
    <location>
        <position position="231"/>
    </location>
</feature>
<keyword evidence="4" id="KW-0547">Nucleotide-binding</keyword>
<dbReference type="InterPro" id="IPR002302">
    <property type="entry name" value="Leu-tRNA-ligase"/>
</dbReference>
<evidence type="ECO:0000256" key="5">
    <source>
        <dbReference type="ARBA" id="ARBA00022840"/>
    </source>
</evidence>
<evidence type="ECO:0000256" key="6">
    <source>
        <dbReference type="ARBA" id="ARBA00022917"/>
    </source>
</evidence>
<sequence>PVPEQDLPVLLPEDADFKPTGESPLKSCEQFVNTTCPQCSAPAKRETDTMDTFMCSSWYFLRYTSPHYDTAPFDADKVKYWLPVDLYTGGAEHAVMHLLYVRFFIKALRDMGLVDFDESFTHLFNQGHIIAEKQKMSKSRGNVVTPDEYVAELGADAVRAYLMFVAPWEQGGEWNDSGLSGISRWLNRVWKLVLEEHRVKPETVAEDKLGKDKAHRDLQRITHQTIRKVTE</sequence>
<accession>X1R5F4</accession>
<dbReference type="Gene3D" id="3.40.50.620">
    <property type="entry name" value="HUPs"/>
    <property type="match status" value="1"/>
</dbReference>
<dbReference type="GO" id="GO:0006429">
    <property type="term" value="P:leucyl-tRNA aminoacylation"/>
    <property type="evidence" value="ECO:0007669"/>
    <property type="project" value="InterPro"/>
</dbReference>
<dbReference type="InterPro" id="IPR014729">
    <property type="entry name" value="Rossmann-like_a/b/a_fold"/>
</dbReference>
<dbReference type="EC" id="6.1.1.4" evidence="2"/>
<reference evidence="9" key="1">
    <citation type="journal article" date="2014" name="Front. Microbiol.">
        <title>High frequency of phylogenetically diverse reductive dehalogenase-homologous genes in deep subseafloor sedimentary metagenomes.</title>
        <authorList>
            <person name="Kawai M."/>
            <person name="Futagami T."/>
            <person name="Toyoda A."/>
            <person name="Takaki Y."/>
            <person name="Nishi S."/>
            <person name="Hori S."/>
            <person name="Arai W."/>
            <person name="Tsubouchi T."/>
            <person name="Morono Y."/>
            <person name="Uchiyama I."/>
            <person name="Ito T."/>
            <person name="Fujiyama A."/>
            <person name="Inagaki F."/>
            <person name="Takami H."/>
        </authorList>
    </citation>
    <scope>NUCLEOTIDE SEQUENCE</scope>
    <source>
        <strain evidence="9">Expedition CK06-06</strain>
    </source>
</reference>
<evidence type="ECO:0000256" key="1">
    <source>
        <dbReference type="ARBA" id="ARBA00005594"/>
    </source>
</evidence>
<dbReference type="AlphaFoldDB" id="X1R5F4"/>
<evidence type="ECO:0000256" key="2">
    <source>
        <dbReference type="ARBA" id="ARBA00013164"/>
    </source>
</evidence>
<dbReference type="GO" id="GO:0004823">
    <property type="term" value="F:leucine-tRNA ligase activity"/>
    <property type="evidence" value="ECO:0007669"/>
    <property type="project" value="UniProtKB-EC"/>
</dbReference>
<feature type="non-terminal residue" evidence="9">
    <location>
        <position position="1"/>
    </location>
</feature>
<keyword evidence="6" id="KW-0648">Protein biosynthesis</keyword>
<dbReference type="InterPro" id="IPR002300">
    <property type="entry name" value="aa-tRNA-synth_Ia"/>
</dbReference>
<evidence type="ECO:0000259" key="8">
    <source>
        <dbReference type="Pfam" id="PF00133"/>
    </source>
</evidence>
<keyword evidence="3" id="KW-0436">Ligase</keyword>
<proteinExistence type="inferred from homology"/>
<dbReference type="EMBL" id="BARV01036137">
    <property type="protein sequence ID" value="GAI50849.1"/>
    <property type="molecule type" value="Genomic_DNA"/>
</dbReference>
<dbReference type="PANTHER" id="PTHR43740:SF2">
    <property type="entry name" value="LEUCINE--TRNA LIGASE, MITOCHONDRIAL"/>
    <property type="match status" value="1"/>
</dbReference>
<dbReference type="Gene3D" id="1.10.730.10">
    <property type="entry name" value="Isoleucyl-tRNA Synthetase, Domain 1"/>
    <property type="match status" value="1"/>
</dbReference>
<feature type="domain" description="Aminoacyl-tRNA synthetase class Ia" evidence="8">
    <location>
        <begin position="43"/>
        <end position="166"/>
    </location>
</feature>
<name>X1R5F4_9ZZZZ</name>
<evidence type="ECO:0000256" key="4">
    <source>
        <dbReference type="ARBA" id="ARBA00022741"/>
    </source>
</evidence>